<accession>A0ABT1T196</accession>
<organism evidence="2 3">
    <name type="scientific">Mucilaginibacter aquariorum</name>
    <dbReference type="NCBI Taxonomy" id="2967225"/>
    <lineage>
        <taxon>Bacteria</taxon>
        <taxon>Pseudomonadati</taxon>
        <taxon>Bacteroidota</taxon>
        <taxon>Sphingobacteriia</taxon>
        <taxon>Sphingobacteriales</taxon>
        <taxon>Sphingobacteriaceae</taxon>
        <taxon>Mucilaginibacter</taxon>
    </lineage>
</organism>
<dbReference type="GO" id="GO:0003746">
    <property type="term" value="F:translation elongation factor activity"/>
    <property type="evidence" value="ECO:0007669"/>
    <property type="project" value="UniProtKB-KW"/>
</dbReference>
<evidence type="ECO:0000313" key="2">
    <source>
        <dbReference type="EMBL" id="MCQ6958381.1"/>
    </source>
</evidence>
<protein>
    <submittedName>
        <fullName evidence="2">GreA/GreB family elongation factor</fullName>
    </submittedName>
</protein>
<proteinExistence type="predicted"/>
<keyword evidence="2" id="KW-0251">Elongation factor</keyword>
<keyword evidence="3" id="KW-1185">Reference proteome</keyword>
<dbReference type="PANTHER" id="PTHR30437">
    <property type="entry name" value="TRANSCRIPTION ELONGATION FACTOR GREA"/>
    <property type="match status" value="1"/>
</dbReference>
<comment type="caution">
    <text evidence="2">The sequence shown here is derived from an EMBL/GenBank/DDBJ whole genome shotgun (WGS) entry which is preliminary data.</text>
</comment>
<name>A0ABT1T196_9SPHI</name>
<dbReference type="RefSeq" id="WP_256538555.1">
    <property type="nucleotide sequence ID" value="NZ_JANHOH010000001.1"/>
</dbReference>
<evidence type="ECO:0000259" key="1">
    <source>
        <dbReference type="Pfam" id="PF01272"/>
    </source>
</evidence>
<dbReference type="EMBL" id="JANHOH010000001">
    <property type="protein sequence ID" value="MCQ6958381.1"/>
    <property type="molecule type" value="Genomic_DNA"/>
</dbReference>
<dbReference type="InterPro" id="IPR001437">
    <property type="entry name" value="Tscrpt_elong_fac_GreA/B_C"/>
</dbReference>
<dbReference type="Gene3D" id="3.10.50.30">
    <property type="entry name" value="Transcription elongation factor, GreA/GreB, C-terminal domain"/>
    <property type="match status" value="1"/>
</dbReference>
<dbReference type="Pfam" id="PF01272">
    <property type="entry name" value="GreA_GreB"/>
    <property type="match status" value="1"/>
</dbReference>
<gene>
    <name evidence="2" type="ORF">NPE20_10445</name>
</gene>
<dbReference type="Proteomes" id="UP001204376">
    <property type="component" value="Unassembled WGS sequence"/>
</dbReference>
<reference evidence="2 3" key="1">
    <citation type="submission" date="2022-07" db="EMBL/GenBank/DDBJ databases">
        <title>Mucilaginibacter sp. JC4.</title>
        <authorList>
            <person name="Le V."/>
            <person name="Ko S.-R."/>
            <person name="Ahn C.-Y."/>
            <person name="Oh H.-M."/>
        </authorList>
    </citation>
    <scope>NUCLEOTIDE SEQUENCE [LARGE SCALE GENOMIC DNA]</scope>
    <source>
        <strain evidence="2 3">JC4</strain>
    </source>
</reference>
<feature type="domain" description="Transcription elongation factor GreA/GreB C-terminal" evidence="1">
    <location>
        <begin position="49"/>
        <end position="123"/>
    </location>
</feature>
<dbReference type="PANTHER" id="PTHR30437:SF5">
    <property type="entry name" value="REGULATOR OF NUCLEOSIDE DIPHOSPHATE KINASE"/>
    <property type="match status" value="1"/>
</dbReference>
<evidence type="ECO:0000313" key="3">
    <source>
        <dbReference type="Proteomes" id="UP001204376"/>
    </source>
</evidence>
<dbReference type="InterPro" id="IPR023459">
    <property type="entry name" value="Tscrpt_elong_fac_GreA/B_fam"/>
</dbReference>
<sequence>MNTQPLIIVQRELDILKRYLQDTVLTDFNKKNLSAELANAKIVDEHDLPDDAIGLNTVVHVRERQSKQSFIFQIVSPAVADFRKNKVSVLAPIAIALLGYRKGSTTKWEMPGGVQEFEILKVTRVHQEQAVNE</sequence>
<dbReference type="SUPFAM" id="SSF54534">
    <property type="entry name" value="FKBP-like"/>
    <property type="match status" value="1"/>
</dbReference>
<keyword evidence="2" id="KW-0648">Protein biosynthesis</keyword>
<dbReference type="InterPro" id="IPR036953">
    <property type="entry name" value="GreA/GreB_C_sf"/>
</dbReference>